<proteinExistence type="predicted"/>
<protein>
    <recommendedName>
        <fullName evidence="5">ATP-dependent endonuclease</fullName>
    </recommendedName>
</protein>
<dbReference type="InterPro" id="IPR027417">
    <property type="entry name" value="P-loop_NTPase"/>
</dbReference>
<dbReference type="PANTHER" id="PTHR43581:SF3">
    <property type="entry name" value="AAA+ ATPASE DOMAIN-CONTAINING PROTEIN"/>
    <property type="match status" value="1"/>
</dbReference>
<feature type="domain" description="OLD protein-like TOPRIM" evidence="2">
    <location>
        <begin position="364"/>
        <end position="432"/>
    </location>
</feature>
<dbReference type="SUPFAM" id="SSF52540">
    <property type="entry name" value="P-loop containing nucleoside triphosphate hydrolases"/>
    <property type="match status" value="1"/>
</dbReference>
<dbReference type="InterPro" id="IPR003959">
    <property type="entry name" value="ATPase_AAA_core"/>
</dbReference>
<reference evidence="3 4" key="1">
    <citation type="submission" date="2020-08" db="EMBL/GenBank/DDBJ databases">
        <title>Genomic Encyclopedia of Type Strains, Phase IV (KMG-IV): sequencing the most valuable type-strain genomes for metagenomic binning, comparative biology and taxonomic classification.</title>
        <authorList>
            <person name="Goeker M."/>
        </authorList>
    </citation>
    <scope>NUCLEOTIDE SEQUENCE [LARGE SCALE GENOMIC DNA]</scope>
    <source>
        <strain evidence="3 4">DSM 102238</strain>
    </source>
</reference>
<dbReference type="EMBL" id="JACIEK010000011">
    <property type="protein sequence ID" value="MBB3999704.1"/>
    <property type="molecule type" value="Genomic_DNA"/>
</dbReference>
<dbReference type="Pfam" id="PF20469">
    <property type="entry name" value="OLD-like_TOPRIM"/>
    <property type="match status" value="1"/>
</dbReference>
<evidence type="ECO:0008006" key="5">
    <source>
        <dbReference type="Google" id="ProtNLM"/>
    </source>
</evidence>
<evidence type="ECO:0000313" key="4">
    <source>
        <dbReference type="Proteomes" id="UP000542776"/>
    </source>
</evidence>
<accession>A0A7W6MLE9</accession>
<comment type="caution">
    <text evidence="3">The sequence shown here is derived from an EMBL/GenBank/DDBJ whole genome shotgun (WGS) entry which is preliminary data.</text>
</comment>
<dbReference type="Gene3D" id="3.40.50.300">
    <property type="entry name" value="P-loop containing nucleotide triphosphate hydrolases"/>
    <property type="match status" value="1"/>
</dbReference>
<dbReference type="InterPro" id="IPR034139">
    <property type="entry name" value="TOPRIM_OLD"/>
</dbReference>
<dbReference type="GO" id="GO:0005524">
    <property type="term" value="F:ATP binding"/>
    <property type="evidence" value="ECO:0007669"/>
    <property type="project" value="InterPro"/>
</dbReference>
<keyword evidence="4" id="KW-1185">Reference proteome</keyword>
<dbReference type="GO" id="GO:0016887">
    <property type="term" value="F:ATP hydrolysis activity"/>
    <property type="evidence" value="ECO:0007669"/>
    <property type="project" value="InterPro"/>
</dbReference>
<sequence>MTRIRKLSVQNFRGIRSLEWLPEEGINCLVGPGDSGKSTVLEAIDLCLGARRAPQIGDADFHLLDCGREIVISATLGALDGNLMALESYGQFLRGFDRTVGLLEDEPGQGLETVITVEMRIGEDLEPQWSLVSDRASRLGLTKNLSWGDRTRIAPTRLAGAGGHNLGWRRGSVLSKVSDEKVDVSSVLSRAARDARTTFGEEAAKDLASALQSVQGLSDRLGVPVGTGVTAMLDPRSMDIRSGTVSLHDSDGVPLQGLGLGSSRLLVVGLQRLVAEQASMILVDELEHGLEPHRIHRLLSELGSKEQVPPLQAFLTTHSPVAVKELTTHQLQVVRRTSSGEVSIVRVSVAGDVQGAVRLAPDALLSRSVLVCEGATEVGFVRGIDRYRTDHGYPSLTAHGVGLVDGGGSNTFARASAFIAMGYRTAVLRDSDRPSGPEEGAFLAQGGEVFAWRAGHAVEDELFLGLGDAAVGALLESAVAMKEADLVDQHIKSTSAGRHGLEHLRNLIAFGGLGLDERGALASAAKKGGWFKQITAMEDAAHDVVGPNLRTADAQLTKVVIDAFKWIDGV</sequence>
<dbReference type="InterPro" id="IPR051396">
    <property type="entry name" value="Bact_Antivir_Def_Nuclease"/>
</dbReference>
<feature type="domain" description="ATPase AAA-type core" evidence="1">
    <location>
        <begin position="26"/>
        <end position="322"/>
    </location>
</feature>
<organism evidence="3 4">
    <name type="scientific">Aureimonas pseudogalii</name>
    <dbReference type="NCBI Taxonomy" id="1744844"/>
    <lineage>
        <taxon>Bacteria</taxon>
        <taxon>Pseudomonadati</taxon>
        <taxon>Pseudomonadota</taxon>
        <taxon>Alphaproteobacteria</taxon>
        <taxon>Hyphomicrobiales</taxon>
        <taxon>Aurantimonadaceae</taxon>
        <taxon>Aureimonas</taxon>
    </lineage>
</organism>
<dbReference type="Pfam" id="PF13304">
    <property type="entry name" value="AAA_21"/>
    <property type="match status" value="1"/>
</dbReference>
<evidence type="ECO:0000259" key="2">
    <source>
        <dbReference type="Pfam" id="PF20469"/>
    </source>
</evidence>
<evidence type="ECO:0000313" key="3">
    <source>
        <dbReference type="EMBL" id="MBB3999704.1"/>
    </source>
</evidence>
<evidence type="ECO:0000259" key="1">
    <source>
        <dbReference type="Pfam" id="PF13304"/>
    </source>
</evidence>
<dbReference type="RefSeq" id="WP_062205651.1">
    <property type="nucleotide sequence ID" value="NZ_JACIEK010000011.1"/>
</dbReference>
<name>A0A7W6MLE9_9HYPH</name>
<dbReference type="PANTHER" id="PTHR43581">
    <property type="entry name" value="ATP/GTP PHOSPHATASE"/>
    <property type="match status" value="1"/>
</dbReference>
<gene>
    <name evidence="3" type="ORF">GGR04_003574</name>
</gene>
<dbReference type="Proteomes" id="UP000542776">
    <property type="component" value="Unassembled WGS sequence"/>
</dbReference>
<dbReference type="GO" id="GO:0006302">
    <property type="term" value="P:double-strand break repair"/>
    <property type="evidence" value="ECO:0007669"/>
    <property type="project" value="InterPro"/>
</dbReference>
<dbReference type="AlphaFoldDB" id="A0A7W6MLE9"/>